<dbReference type="AlphaFoldDB" id="A0AAQ3QUM3"/>
<keyword evidence="4 5" id="KW-0472">Membrane</keyword>
<feature type="transmembrane region" description="Helical" evidence="5">
    <location>
        <begin position="116"/>
        <end position="136"/>
    </location>
</feature>
<dbReference type="EMBL" id="CP136920">
    <property type="protein sequence ID" value="WOO39902.1"/>
    <property type="molecule type" value="Genomic_DNA"/>
</dbReference>
<comment type="subcellular location">
    <subcellularLocation>
        <location evidence="1">Membrane</location>
        <topology evidence="1">Multi-pass membrane protein</topology>
    </subcellularLocation>
</comment>
<keyword evidence="3 5" id="KW-1133">Transmembrane helix</keyword>
<evidence type="ECO:0000313" key="6">
    <source>
        <dbReference type="EMBL" id="WOO39902.1"/>
    </source>
</evidence>
<feature type="transmembrane region" description="Helical" evidence="5">
    <location>
        <begin position="213"/>
        <end position="231"/>
    </location>
</feature>
<name>A0AAQ3QUM3_9BACT</name>
<dbReference type="PANTHER" id="PTHR11040:SF140">
    <property type="entry name" value="ZRT (ZRT), IRT- (IRT-) LIKE PROTEIN TRANSPORTER"/>
    <property type="match status" value="1"/>
</dbReference>
<proteinExistence type="predicted"/>
<evidence type="ECO:0000256" key="1">
    <source>
        <dbReference type="ARBA" id="ARBA00004141"/>
    </source>
</evidence>
<protein>
    <submittedName>
        <fullName evidence="6">ZIP family metal transporter</fullName>
    </submittedName>
</protein>
<dbReference type="Pfam" id="PF02535">
    <property type="entry name" value="Zip"/>
    <property type="match status" value="2"/>
</dbReference>
<feature type="transmembrane region" description="Helical" evidence="5">
    <location>
        <begin position="6"/>
        <end position="24"/>
    </location>
</feature>
<keyword evidence="2 5" id="KW-0812">Transmembrane</keyword>
<dbReference type="Proteomes" id="UP001304300">
    <property type="component" value="Chromosome"/>
</dbReference>
<sequence>MTIDQLKWLAILLIFASGPTGGLLPWCLKRNDRFDFWFSLGNSFAGGVFLGIGLIHMMSSATEFFSEHASAISYPVVYLLTGCAFMLFLLLERILVPHDFDEVQLLPNSTRQTTAISAYLLLFMLSVHSFLAGFALGVETTVAGVVIILIALLAHKAVAAFALGISFLRSVANFSQLLIYVLLFSLSTPLGIVAGILIDDFIASARHGVMEGIFYGIAAGTFLYIATLDIFSEEFLRPKCRKLKFLASITGFALMAIVAIWL</sequence>
<dbReference type="InterPro" id="IPR003689">
    <property type="entry name" value="ZIP"/>
</dbReference>
<evidence type="ECO:0000313" key="7">
    <source>
        <dbReference type="Proteomes" id="UP001304300"/>
    </source>
</evidence>
<feature type="transmembrane region" description="Helical" evidence="5">
    <location>
        <begin position="177"/>
        <end position="198"/>
    </location>
</feature>
<organism evidence="6 7">
    <name type="scientific">Rubellicoccus peritrichatus</name>
    <dbReference type="NCBI Taxonomy" id="3080537"/>
    <lineage>
        <taxon>Bacteria</taxon>
        <taxon>Pseudomonadati</taxon>
        <taxon>Verrucomicrobiota</taxon>
        <taxon>Opitutia</taxon>
        <taxon>Puniceicoccales</taxon>
        <taxon>Cerasicoccaceae</taxon>
        <taxon>Rubellicoccus</taxon>
    </lineage>
</organism>
<evidence type="ECO:0000256" key="3">
    <source>
        <dbReference type="ARBA" id="ARBA00022989"/>
    </source>
</evidence>
<accession>A0AAQ3QUM3</accession>
<reference evidence="6 7" key="1">
    <citation type="submission" date="2023-10" db="EMBL/GenBank/DDBJ databases">
        <title>Rubellicoccus peritrichatus gen. nov., sp. nov., isolated from an algae of coral reef tank.</title>
        <authorList>
            <person name="Luo J."/>
        </authorList>
    </citation>
    <scope>NUCLEOTIDE SEQUENCE [LARGE SCALE GENOMIC DNA]</scope>
    <source>
        <strain evidence="6 7">CR14</strain>
    </source>
</reference>
<evidence type="ECO:0000256" key="4">
    <source>
        <dbReference type="ARBA" id="ARBA00023136"/>
    </source>
</evidence>
<feature type="transmembrane region" description="Helical" evidence="5">
    <location>
        <begin position="243"/>
        <end position="261"/>
    </location>
</feature>
<dbReference type="GO" id="GO:0005385">
    <property type="term" value="F:zinc ion transmembrane transporter activity"/>
    <property type="evidence" value="ECO:0007669"/>
    <property type="project" value="TreeGrafter"/>
</dbReference>
<dbReference type="PANTHER" id="PTHR11040">
    <property type="entry name" value="ZINC/IRON TRANSPORTER"/>
    <property type="match status" value="1"/>
</dbReference>
<gene>
    <name evidence="6" type="ORF">RZN69_14850</name>
</gene>
<evidence type="ECO:0000256" key="5">
    <source>
        <dbReference type="SAM" id="Phobius"/>
    </source>
</evidence>
<feature type="transmembrane region" description="Helical" evidence="5">
    <location>
        <begin position="142"/>
        <end position="165"/>
    </location>
</feature>
<dbReference type="GO" id="GO:0016020">
    <property type="term" value="C:membrane"/>
    <property type="evidence" value="ECO:0007669"/>
    <property type="project" value="UniProtKB-SubCell"/>
</dbReference>
<feature type="transmembrane region" description="Helical" evidence="5">
    <location>
        <begin position="36"/>
        <end position="56"/>
    </location>
</feature>
<keyword evidence="7" id="KW-1185">Reference proteome</keyword>
<dbReference type="KEGG" id="puo:RZN69_14850"/>
<evidence type="ECO:0000256" key="2">
    <source>
        <dbReference type="ARBA" id="ARBA00022692"/>
    </source>
</evidence>
<dbReference type="RefSeq" id="WP_317831949.1">
    <property type="nucleotide sequence ID" value="NZ_CP136920.1"/>
</dbReference>
<feature type="transmembrane region" description="Helical" evidence="5">
    <location>
        <begin position="76"/>
        <end position="95"/>
    </location>
</feature>